<reference evidence="11 12" key="1">
    <citation type="submission" date="2013-02" db="EMBL/GenBank/DDBJ databases">
        <title>The Genome Sequence of Plasmodium inui San Antonio 1.</title>
        <authorList>
            <consortium name="The Broad Institute Genome Sequencing Platform"/>
            <consortium name="The Broad Institute Genome Sequencing Center for Infectious Disease"/>
            <person name="Neafsey D."/>
            <person name="Cheeseman I."/>
            <person name="Volkman S."/>
            <person name="Adams J."/>
            <person name="Walker B."/>
            <person name="Young S.K."/>
            <person name="Zeng Q."/>
            <person name="Gargeya S."/>
            <person name="Fitzgerald M."/>
            <person name="Haas B."/>
            <person name="Abouelleil A."/>
            <person name="Alvarado L."/>
            <person name="Arachchi H.M."/>
            <person name="Berlin A.M."/>
            <person name="Chapman S.B."/>
            <person name="Dewar J."/>
            <person name="Goldberg J."/>
            <person name="Griggs A."/>
            <person name="Gujja S."/>
            <person name="Hansen M."/>
            <person name="Howarth C."/>
            <person name="Imamovic A."/>
            <person name="Larimer J."/>
            <person name="McCowan C."/>
            <person name="Murphy C."/>
            <person name="Neiman D."/>
            <person name="Pearson M."/>
            <person name="Priest M."/>
            <person name="Roberts A."/>
            <person name="Saif S."/>
            <person name="Shea T."/>
            <person name="Sisk P."/>
            <person name="Sykes S."/>
            <person name="Wortman J."/>
            <person name="Nusbaum C."/>
            <person name="Birren B."/>
        </authorList>
    </citation>
    <scope>NUCLEOTIDE SEQUENCE [LARGE SCALE GENOMIC DNA]</scope>
    <source>
        <strain evidence="11 12">San Antonio 1</strain>
    </source>
</reference>
<dbReference type="Pfam" id="PF06728">
    <property type="entry name" value="PIG-U"/>
    <property type="match status" value="1"/>
</dbReference>
<evidence type="ECO:0000256" key="10">
    <source>
        <dbReference type="SAM" id="Phobius"/>
    </source>
</evidence>
<proteinExistence type="inferred from homology"/>
<feature type="transmembrane region" description="Helical" evidence="10">
    <location>
        <begin position="477"/>
        <end position="502"/>
    </location>
</feature>
<dbReference type="AlphaFoldDB" id="W7A7M6"/>
<evidence type="ECO:0000313" key="11">
    <source>
        <dbReference type="EMBL" id="EUD67620.1"/>
    </source>
</evidence>
<comment type="similarity">
    <text evidence="3">Belongs to the PIGU family.</text>
</comment>
<evidence type="ECO:0008006" key="13">
    <source>
        <dbReference type="Google" id="ProtNLM"/>
    </source>
</evidence>
<keyword evidence="6" id="KW-0256">Endoplasmic reticulum</keyword>
<evidence type="ECO:0000256" key="3">
    <source>
        <dbReference type="ARBA" id="ARBA00010026"/>
    </source>
</evidence>
<feature type="transmembrane region" description="Helical" evidence="10">
    <location>
        <begin position="204"/>
        <end position="223"/>
    </location>
</feature>
<dbReference type="PANTHER" id="PTHR13121">
    <property type="entry name" value="GPI TRANSAMIDASE COMPONENT PIG-U"/>
    <property type="match status" value="1"/>
</dbReference>
<comment type="pathway">
    <text evidence="2">Glycolipid biosynthesis; glycosylphosphatidylinositol-anchor biosynthesis.</text>
</comment>
<evidence type="ECO:0000256" key="7">
    <source>
        <dbReference type="ARBA" id="ARBA00022989"/>
    </source>
</evidence>
<dbReference type="UniPathway" id="UPA00196"/>
<dbReference type="PANTHER" id="PTHR13121:SF0">
    <property type="entry name" value="PHOSPHATIDYLINOSITOL GLYCAN ANCHOR BIOSYNTHESIS CLASS U PROTEIN"/>
    <property type="match status" value="1"/>
</dbReference>
<dbReference type="GO" id="GO:0042765">
    <property type="term" value="C:GPI-anchor transamidase complex"/>
    <property type="evidence" value="ECO:0007669"/>
    <property type="project" value="InterPro"/>
</dbReference>
<dbReference type="InterPro" id="IPR009600">
    <property type="entry name" value="PIG-U"/>
</dbReference>
<keyword evidence="8 10" id="KW-0472">Membrane</keyword>
<evidence type="ECO:0000256" key="5">
    <source>
        <dbReference type="ARBA" id="ARBA00022692"/>
    </source>
</evidence>
<feature type="transmembrane region" description="Helical" evidence="10">
    <location>
        <begin position="514"/>
        <end position="535"/>
    </location>
</feature>
<keyword evidence="5 10" id="KW-0812">Transmembrane</keyword>
<feature type="transmembrane region" description="Helical" evidence="10">
    <location>
        <begin position="444"/>
        <end position="465"/>
    </location>
</feature>
<dbReference type="GO" id="GO:0016255">
    <property type="term" value="P:attachment of GPI anchor to protein"/>
    <property type="evidence" value="ECO:0007669"/>
    <property type="project" value="InterPro"/>
</dbReference>
<feature type="transmembrane region" description="Helical" evidence="10">
    <location>
        <begin position="21"/>
        <end position="39"/>
    </location>
</feature>
<name>W7A7M6_9APIC</name>
<comment type="subcellular location">
    <subcellularLocation>
        <location evidence="1">Endoplasmic reticulum membrane</location>
        <topology evidence="1">Multi-pass membrane protein</topology>
    </subcellularLocation>
</comment>
<organism evidence="11 12">
    <name type="scientific">Plasmodium inui San Antonio 1</name>
    <dbReference type="NCBI Taxonomy" id="1237626"/>
    <lineage>
        <taxon>Eukaryota</taxon>
        <taxon>Sar</taxon>
        <taxon>Alveolata</taxon>
        <taxon>Apicomplexa</taxon>
        <taxon>Aconoidasida</taxon>
        <taxon>Haemosporida</taxon>
        <taxon>Plasmodiidae</taxon>
        <taxon>Plasmodium</taxon>
        <taxon>Plasmodium (Plasmodium)</taxon>
    </lineage>
</organism>
<feature type="region of interest" description="Disordered" evidence="9">
    <location>
        <begin position="174"/>
        <end position="194"/>
    </location>
</feature>
<feature type="transmembrane region" description="Helical" evidence="10">
    <location>
        <begin position="547"/>
        <end position="569"/>
    </location>
</feature>
<feature type="compositionally biased region" description="Basic and acidic residues" evidence="9">
    <location>
        <begin position="174"/>
        <end position="186"/>
    </location>
</feature>
<dbReference type="OrthoDB" id="549017at2759"/>
<feature type="transmembrane region" description="Helical" evidence="10">
    <location>
        <begin position="421"/>
        <end position="437"/>
    </location>
</feature>
<keyword evidence="7 10" id="KW-1133">Transmembrane helix</keyword>
<evidence type="ECO:0000256" key="1">
    <source>
        <dbReference type="ARBA" id="ARBA00004477"/>
    </source>
</evidence>
<gene>
    <name evidence="11" type="ORF">C922_01805</name>
</gene>
<keyword evidence="4" id="KW-0337">GPI-anchor biosynthesis</keyword>
<dbReference type="GeneID" id="20037079"/>
<dbReference type="RefSeq" id="XP_008815630.1">
    <property type="nucleotide sequence ID" value="XM_008817408.1"/>
</dbReference>
<dbReference type="EMBL" id="KI965465">
    <property type="protein sequence ID" value="EUD67620.1"/>
    <property type="molecule type" value="Genomic_DNA"/>
</dbReference>
<dbReference type="Proteomes" id="UP000030640">
    <property type="component" value="Unassembled WGS sequence"/>
</dbReference>
<sequence length="604" mass="69675">MNRRRGSTPAKSADKPRHWHLAATLLCCLLVRVTTFYVINILQGSEYKYIDQLITLEKEGSPHGGLHKTGRLSHSGEEEGTHHFHSEQMNHTEHLQGYFQSNKRNGRLKQFLGKNDSMHYSFNSDLYNLKYLYESDVLGRLSADVYSSLTVRVNPLLLKALQFVLLRGIPLRGGSDDRGGSAERRGSPSRGAAPHPLHRPELRFFLLICAVDLLLGVLLFLIAQRLARWEAYFRYVDEDAMDRGETLHKAETLDMMRTRNAQGTHCHLIDPIFLTNLYLNNPLTILANSFLSFDNFKLLLITTSFYLSLRRIRREASPPQRSTPNLIATLFVNAILLYVTSFHFILVLIGVNNLVVYFHQGIMYKHKLKVPLNCLEMFLIILQNVALLIATLAMYALLMLASVYVNSGSWSFLNNTLINEYKILFLLPNLGNYWYLFSTMFRDYYHSFLFLFHFHVFLYPLPLLFRLVKTPVIYLKIMISIALVFHPNITVNDIVFSLLLLVIDYKRTVSAIPFAKLIIILLANLGLFFVTTNLWLRKNTGNANYAFFNQLIVFNITTFIITSSIKFYIRVQTPERQLQEGKCIVVSTEKNKFNLFQTLKETFV</sequence>
<evidence type="ECO:0000256" key="6">
    <source>
        <dbReference type="ARBA" id="ARBA00022824"/>
    </source>
</evidence>
<feature type="transmembrane region" description="Helical" evidence="10">
    <location>
        <begin position="377"/>
        <end position="401"/>
    </location>
</feature>
<evidence type="ECO:0000256" key="9">
    <source>
        <dbReference type="SAM" id="MobiDB-lite"/>
    </source>
</evidence>
<keyword evidence="12" id="KW-1185">Reference proteome</keyword>
<evidence type="ECO:0000256" key="8">
    <source>
        <dbReference type="ARBA" id="ARBA00023136"/>
    </source>
</evidence>
<evidence type="ECO:0000256" key="2">
    <source>
        <dbReference type="ARBA" id="ARBA00004687"/>
    </source>
</evidence>
<dbReference type="GO" id="GO:0006506">
    <property type="term" value="P:GPI anchor biosynthetic process"/>
    <property type="evidence" value="ECO:0007669"/>
    <property type="project" value="UniProtKB-UniPathway"/>
</dbReference>
<dbReference type="VEuPathDB" id="PlasmoDB:C922_01805"/>
<feature type="transmembrane region" description="Helical" evidence="10">
    <location>
        <begin position="327"/>
        <end position="356"/>
    </location>
</feature>
<evidence type="ECO:0000313" key="12">
    <source>
        <dbReference type="Proteomes" id="UP000030640"/>
    </source>
</evidence>
<protein>
    <recommendedName>
        <fullName evidence="13">GPI transamidase subunit PIG-U</fullName>
    </recommendedName>
</protein>
<evidence type="ECO:0000256" key="4">
    <source>
        <dbReference type="ARBA" id="ARBA00022502"/>
    </source>
</evidence>
<accession>W7A7M6</accession>